<feature type="region of interest" description="Disordered" evidence="30">
    <location>
        <begin position="2677"/>
        <end position="2707"/>
    </location>
</feature>
<evidence type="ECO:0000256" key="28">
    <source>
        <dbReference type="ARBA" id="ARBA00048829"/>
    </source>
</evidence>
<dbReference type="InterPro" id="IPR048307">
    <property type="entry name" value="STT3_N"/>
</dbReference>
<evidence type="ECO:0000256" key="18">
    <source>
        <dbReference type="ARBA" id="ARBA00022917"/>
    </source>
</evidence>
<evidence type="ECO:0000256" key="23">
    <source>
        <dbReference type="ARBA" id="ARBA00023211"/>
    </source>
</evidence>
<name>A0A0V1H291_9BILA</name>
<dbReference type="PROSITE" id="PS00616">
    <property type="entry name" value="HIS_ACID_PHOSPHAT_1"/>
    <property type="match status" value="1"/>
</dbReference>
<dbReference type="SUPFAM" id="SSF56112">
    <property type="entry name" value="Protein kinase-like (PK-like)"/>
    <property type="match status" value="1"/>
</dbReference>
<dbReference type="Gene3D" id="3.40.50.150">
    <property type="entry name" value="Vaccinia Virus protein VP39"/>
    <property type="match status" value="1"/>
</dbReference>
<evidence type="ECO:0000256" key="2">
    <source>
        <dbReference type="ARBA" id="ARBA00001946"/>
    </source>
</evidence>
<dbReference type="FunFam" id="3.40.50.12610:FF:000002">
    <property type="entry name" value="dolichyl-diphosphooligosaccharide--protein glycosyltransferase subunit STT3A"/>
    <property type="match status" value="1"/>
</dbReference>
<dbReference type="Pfam" id="PF02171">
    <property type="entry name" value="Piwi"/>
    <property type="match status" value="1"/>
</dbReference>
<evidence type="ECO:0000256" key="1">
    <source>
        <dbReference type="ARBA" id="ARBA00001936"/>
    </source>
</evidence>
<evidence type="ECO:0000256" key="16">
    <source>
        <dbReference type="ARBA" id="ARBA00022840"/>
    </source>
</evidence>
<dbReference type="STRING" id="268475.A0A0V1H291"/>
<dbReference type="GO" id="GO:0008757">
    <property type="term" value="F:S-adenosylmethionine-dependent methyltransferase activity"/>
    <property type="evidence" value="ECO:0007669"/>
    <property type="project" value="InterPro"/>
</dbReference>
<dbReference type="SUPFAM" id="SSF53335">
    <property type="entry name" value="S-adenosyl-L-methionine-dependent methyltransferases"/>
    <property type="match status" value="1"/>
</dbReference>
<comment type="cofactor">
    <cofactor evidence="1">
        <name>Mn(2+)</name>
        <dbReference type="ChEBI" id="CHEBI:29035"/>
    </cofactor>
</comment>
<evidence type="ECO:0000256" key="17">
    <source>
        <dbReference type="ARBA" id="ARBA00022842"/>
    </source>
</evidence>
<feature type="domain" description="Protein kinase" evidence="32">
    <location>
        <begin position="3436"/>
        <end position="3711"/>
    </location>
</feature>
<comment type="similarity">
    <text evidence="6">Belongs to the sorting nexin family.</text>
</comment>
<dbReference type="InterPro" id="IPR032473">
    <property type="entry name" value="Argonaute_Mid_dom"/>
</dbReference>
<comment type="catalytic activity">
    <reaction evidence="28">
        <text>a di-trans,poly-cis-dolichyl diphosphooligosaccharide + L-asparaginyl-[protein] = N(4)-(oligosaccharide-(1-&gt;4)-N-acetyl-beta-D-glucosaminyl-(1-&gt;4)-N-acetyl-beta-D-glucosaminyl)-L-asparaginyl-[protein] + a di-trans,poly-cis-dolichyl diphosphate + H(+)</text>
        <dbReference type="Rhea" id="RHEA:22980"/>
        <dbReference type="Rhea" id="RHEA-COMP:12804"/>
        <dbReference type="Rhea" id="RHEA-COMP:12805"/>
        <dbReference type="Rhea" id="RHEA-COMP:19506"/>
        <dbReference type="Rhea" id="RHEA-COMP:19509"/>
        <dbReference type="ChEBI" id="CHEBI:15378"/>
        <dbReference type="ChEBI" id="CHEBI:50347"/>
        <dbReference type="ChEBI" id="CHEBI:57497"/>
        <dbReference type="ChEBI" id="CHEBI:57570"/>
        <dbReference type="ChEBI" id="CHEBI:132529"/>
        <dbReference type="EC" id="2.4.99.18"/>
    </reaction>
</comment>
<evidence type="ECO:0000259" key="33">
    <source>
        <dbReference type="PROSITE" id="PS50195"/>
    </source>
</evidence>
<dbReference type="SMART" id="SM01163">
    <property type="entry name" value="DUF1785"/>
    <property type="match status" value="1"/>
</dbReference>
<dbReference type="InterPro" id="IPR001683">
    <property type="entry name" value="PX_dom"/>
</dbReference>
<evidence type="ECO:0000259" key="34">
    <source>
        <dbReference type="PROSITE" id="PS50821"/>
    </source>
</evidence>
<evidence type="ECO:0000256" key="21">
    <source>
        <dbReference type="ARBA" id="ARBA00023146"/>
    </source>
</evidence>
<dbReference type="Pfam" id="PF21273">
    <property type="entry name" value="SNX17-27-31_F1_FERM"/>
    <property type="match status" value="1"/>
</dbReference>
<dbReference type="InterPro" id="IPR048999">
    <property type="entry name" value="STT3-PglB_core"/>
</dbReference>
<keyword evidence="37" id="KW-1185">Reference proteome</keyword>
<dbReference type="Gene3D" id="3.40.50.12610">
    <property type="match status" value="1"/>
</dbReference>
<dbReference type="SMART" id="SM00950">
    <property type="entry name" value="Piwi"/>
    <property type="match status" value="1"/>
</dbReference>
<dbReference type="InterPro" id="IPR009080">
    <property type="entry name" value="tRNAsynth_Ia_anticodon-bd"/>
</dbReference>
<feature type="transmembrane region" description="Helical" evidence="31">
    <location>
        <begin position="2936"/>
        <end position="2956"/>
    </location>
</feature>
<dbReference type="Pfam" id="PF00328">
    <property type="entry name" value="His_Phos_2"/>
    <property type="match status" value="1"/>
</dbReference>
<dbReference type="Gene3D" id="2.170.260.10">
    <property type="entry name" value="paz domain"/>
    <property type="match status" value="2"/>
</dbReference>
<feature type="transmembrane region" description="Helical" evidence="31">
    <location>
        <begin position="2867"/>
        <end position="2885"/>
    </location>
</feature>
<dbReference type="InterPro" id="IPR015413">
    <property type="entry name" value="Methionyl/Leucyl_tRNA_Synth"/>
</dbReference>
<dbReference type="SUPFAM" id="SSF53098">
    <property type="entry name" value="Ribonuclease H-like"/>
    <property type="match status" value="1"/>
</dbReference>
<evidence type="ECO:0000256" key="4">
    <source>
        <dbReference type="ARBA" id="ARBA00004922"/>
    </source>
</evidence>
<dbReference type="Pfam" id="PF16487">
    <property type="entry name" value="ArgoMid"/>
    <property type="match status" value="1"/>
</dbReference>
<dbReference type="InterPro" id="IPR000560">
    <property type="entry name" value="His_Pase_clade-2"/>
</dbReference>
<dbReference type="GO" id="GO:0003723">
    <property type="term" value="F:RNA binding"/>
    <property type="evidence" value="ECO:0007669"/>
    <property type="project" value="InterPro"/>
</dbReference>
<feature type="transmembrane region" description="Helical" evidence="31">
    <location>
        <begin position="2897"/>
        <end position="2930"/>
    </location>
</feature>
<feature type="transmembrane region" description="Helical" evidence="31">
    <location>
        <begin position="2842"/>
        <end position="2861"/>
    </location>
</feature>
<dbReference type="InterPro" id="IPR036397">
    <property type="entry name" value="RNaseH_sf"/>
</dbReference>
<dbReference type="GO" id="GO:0005524">
    <property type="term" value="F:ATP binding"/>
    <property type="evidence" value="ECO:0007669"/>
    <property type="project" value="UniProtKB-KW"/>
</dbReference>
<dbReference type="Pfam" id="PF21436">
    <property type="entry name" value="STT3-PglB_core"/>
    <property type="match status" value="1"/>
</dbReference>
<feature type="transmembrane region" description="Helical" evidence="31">
    <location>
        <begin position="3141"/>
        <end position="3164"/>
    </location>
</feature>
<dbReference type="GO" id="GO:0004579">
    <property type="term" value="F:dolichyl-diphosphooligosaccharide-protein glycotransferase activity"/>
    <property type="evidence" value="ECO:0007669"/>
    <property type="project" value="UniProtKB-EC"/>
</dbReference>
<dbReference type="GO" id="GO:0016791">
    <property type="term" value="F:phosphatase activity"/>
    <property type="evidence" value="ECO:0007669"/>
    <property type="project" value="UniProtKB-ARBA"/>
</dbReference>
<dbReference type="SMART" id="SM00312">
    <property type="entry name" value="PX"/>
    <property type="match status" value="1"/>
</dbReference>
<dbReference type="InterPro" id="IPR048763">
    <property type="entry name" value="SNX17-31_FERM_F1"/>
</dbReference>
<evidence type="ECO:0000256" key="19">
    <source>
        <dbReference type="ARBA" id="ARBA00022989"/>
    </source>
</evidence>
<dbReference type="InterPro" id="IPR029033">
    <property type="entry name" value="His_PPase_superfam"/>
</dbReference>
<evidence type="ECO:0000256" key="15">
    <source>
        <dbReference type="ARBA" id="ARBA00022824"/>
    </source>
</evidence>
<evidence type="ECO:0000256" key="20">
    <source>
        <dbReference type="ARBA" id="ARBA00023136"/>
    </source>
</evidence>
<feature type="transmembrane region" description="Helical" evidence="31">
    <location>
        <begin position="3117"/>
        <end position="3135"/>
    </location>
</feature>
<keyword evidence="22" id="KW-0325">Glycoprotein</keyword>
<dbReference type="FunFam" id="3.40.50.2300:FF:000005">
    <property type="entry name" value="Protein argonaute-2"/>
    <property type="match status" value="1"/>
</dbReference>
<evidence type="ECO:0000256" key="6">
    <source>
        <dbReference type="ARBA" id="ARBA00010883"/>
    </source>
</evidence>
<dbReference type="CDD" id="cd02440">
    <property type="entry name" value="AdoMet_MTases"/>
    <property type="match status" value="1"/>
</dbReference>
<keyword evidence="10" id="KW-0328">Glycosyltransferase</keyword>
<reference evidence="36 37" key="1">
    <citation type="submission" date="2015-01" db="EMBL/GenBank/DDBJ databases">
        <title>Evolution of Trichinella species and genotypes.</title>
        <authorList>
            <person name="Korhonen P.K."/>
            <person name="Edoardo P."/>
            <person name="Giuseppe L.R."/>
            <person name="Gasser R.B."/>
        </authorList>
    </citation>
    <scope>NUCLEOTIDE SEQUENCE [LARGE SCALE GENOMIC DNA]</scope>
    <source>
        <strain evidence="36">ISS1029</strain>
    </source>
</reference>
<evidence type="ECO:0000256" key="5">
    <source>
        <dbReference type="ARBA" id="ARBA00010810"/>
    </source>
</evidence>
<evidence type="ECO:0000259" key="32">
    <source>
        <dbReference type="PROSITE" id="PS50011"/>
    </source>
</evidence>
<dbReference type="Pfam" id="PF02516">
    <property type="entry name" value="STT3"/>
    <property type="match status" value="1"/>
</dbReference>
<dbReference type="CDD" id="cd04657">
    <property type="entry name" value="Piwi_ago-like"/>
    <property type="match status" value="1"/>
</dbReference>
<evidence type="ECO:0000256" key="12">
    <source>
        <dbReference type="ARBA" id="ARBA00022692"/>
    </source>
</evidence>
<evidence type="ECO:0000313" key="37">
    <source>
        <dbReference type="Proteomes" id="UP000055024"/>
    </source>
</evidence>
<keyword evidence="23" id="KW-0464">Manganese</keyword>
<proteinExistence type="inferred from homology"/>
<dbReference type="CDD" id="cd02846">
    <property type="entry name" value="PAZ_argonaute_like"/>
    <property type="match status" value="1"/>
</dbReference>
<sequence>MEIYPKSVEKMIGKPSTFLMKRLSEELQCPTSSMLGRLASVMYLRKFKEISSNVMNILNPSADDRILEVGFGLGYGLLEAFKKVENGNGVVFGSERSQYMVKRARKIFALEIHYGKLEVHLSLASHLPYLNNSIDCIFHNDCFYYWPSVKNALLELKRVLKPGGRMLTSMSIERVKEWNSRGLLQSSYCIDPLDYILYLENTGFVDIKFEYHSSAGVQFQTVTALKPPVEEDRGVNLDVEEKNFEQEILEFEKLQRWRKLAKVENDNKFKQVLKARLLHRGISYFVTTPIYYANSGPHLGHLYSSLIADAAHRWFKLKNPHQLTLFSSGTDEHGSKVENAALKAEKNVDVYCSEISSAYRELFSKFGIQTTDFIRTVETRHHQSVQQFWEVLRKNNFIYKGKYSGWYCSADECFYNESDLCDDETKSCKTTTAGHTVEWVVEENYLFKLSEFLPEIEHWLQTSDVIQPSQYLPFVMNQLKQLSDVSISRDRQRLSWGIPVPDDCSQTIYVWFDALVNYLTVAGYPGELSRWPPDCHIIGKDILKFHAILWPAMLLAANFPLPKQIFCHGHWLSDGVKMSKSLGNVVDPTLEAQQLTCQGLRYFLLRQGVPTSDGNYSTPLAISVLNDELANSIGNLINRTTSSRVLRGDRFTDFDESVINGPSIQQGPDLITDLDNLPSIVGQQYDKMQFSNGINSIVTVVKKANAFVQHFSPWHLAKDKNANSLLDTVLHLAHQTLRTCGILLKPIVPDIAGEMLNRLSVSSDESNYSDCSKAASKSRYFSGKPFNRQKDLLLFPRISRYFGKLPIQINCQIIQDAFHSCCTSCMELIDELFQFTVQMQLILVQTIWRHGHRTPIYLIPSDVENNASTWDIGLGELTKLGMRQCYELGQMLGKRYIEQYPLFKSSILNEIYIRSSDTNRTLMSAASVMAGFVESDSYGNYRNYTLPNFVRSPAGWTPLPIHTVAYGADNLLNMKYYWNKTADLFRENLMKYQQFTKQNPDNAAKLAYVANKSGFNNTLVKNMWILADVVKIEKEGSSEDWHSDQHKLPDWVTDEIYDWIEDTFKHWCKFAYQPDLLIQIIAGELIFEIVDRIRQKQLSIKQGQNTNSWIEKIKFYSYSGHDINLLFLLYILGQYDNASTVEYEGYASCIVFETWLTEENEIEIKVFLRRGPNSTQFQPIQVVGCPPIPSGCPLATFENRTGKFFPKPNKVDVDRCSSAAFSIFNNFLSIRSKRMAIVNGSTPRLPMALPLRPTLMPTRFPARKACLSLTRIDHQCNDIFQFFYMLPLKDKKLCALSMGDHFHYLWTSVAFDLIIINYFGCSMTDSHSTLHHCSIIVFNPMLDGESATRSRITNAATDCRQLAKLSDVQVPSMEASSHLVMLHISIPCSRQATDSSGKAYTIFEIYINNAYHCSSRYSQLLRLHEIIKKILPKDVPNFPPKYINALAGDRLLNERREALQEYLRTVFSIKEVIRNIRVQQFFLDAQRESASLAARQLSNEVPVYLLDGSKYIIQCCPGDSTNVVLERLAVIVGLPIELTRYFGLFIVTKSEVFPYKIIRWLENFECPLLSLFYVAKLGIKAKIILKKKYFDSSIESSLIKKEQALRILYSQAVFDVKIFLSRQGCLTFASRKCRWQLIDEKYFPSLMKNTDAVNSPDEYLRCCQEQPWYGFVFFEQCLCSYPKMNTVAHVAVGNRRLLILHEGEIKEITFRVTRIRSWRLSIIVFVEQEFFTMLIIAEKSFFQSIHGSQDLSFEYLFSNNHLEWITLRSSQSVLISCCLQSMIEEIVNSQSDAIASASSKKMMPIVESGVILNESSLESSLNSSLKPKRSLHDTFEAIRWSCCCFTVKPGPSKSSAKPSTSKDPVNSNTNGSQYSGSQQQNEEPSTSSANANTNTNTNDQNGTADEQGEFTFVAPRRPNFGKLGDQICLRANHFQVRIPSGNLYHYELVIEPERYHRDIIETMIQTYQKVFSNGRPVYDGKKSLFCKEMLPIGRDWVELDVTMPTEREDRRYQVGIKLTSQVSLCRLQDALDGRTRFLPQDTVDALDIILRHLPSLKYTPVGRSFFSPPERFFHPLGGGREVWFGFHQSIRPSQWKMMLNIDVSATAFYKSMTVIDFLAEVLDAPHIPESRRALSDAQRVKFTKEIKGLKVEITHCGQMRRRYRVCNVTRRPAQTQTYPHLPCLQVGLEQKHTYLPLEVCNLVPGQRCIKKLTDTQTSSMIKATARSAPDREQEINELVKRADFNNDPFAREFGISISPFMAEVYGRVLAPPKLLYGGRTRATALPEKGVWDMRGKQFHTGVDIRNWAIACFTPPHMCREDNLRTFIQQLQKISHDAGMSIVGQPCFCKYAAGADQVEPMFRYLKSQYPQLQLVIVILPGKTPVYAEVKRVGDTLLGVASQCVQAKNINVKLGGVNNILLPSIRPKVFNEPVIFMGADITHPPAGDGRKPSIAAVVGSMDAHPSRYGASVRMQYPRRVPDERTGRMKDERPEKIEDLAIMVKELLIQFYQSTRFKPTRIILYRDGVSEGQFYQVLQHELGAMREACIMLERGYQPGITYVAVQKRHHTRLFCAEKRDMQGKSGNIPAGTAVDSGITHPQEFDFYLCSHAGIQGTSRPSYYHVLWDDNNFSADEMQQLTYQLCHTYVRCTRSVSIPAPAYYAHLVAFRARYHLVDRDHDSGEGSVNSAATENGENGGEEGSPSSSSSSLSRAVVIHPNSTRVICKFAFLFNHAEGVFKACIAASGDVAEDDGFGFGSPFSTRLFSVLRFESVIHEFDPYFNYRTTRYLTEEGFYKFHNWFDDQAWYPLGRIIGGTIYPGLMVTSTFIYRILHFFNITLHIREICVFLAPLFSSFTTLITYLLTSEFKGDGAGLIAAGMIAIIPGYISRSVAGSYDNEGIAIFCMLLTYYFWIKAVKTGSIFWSTLCALAYFYMVSSWGGYVFLINLIPLHVLTLLCCSRFSHRIYIAYSVVYTLGTILSMQIPFVGFQPVSTSEHMAVGVAAFGVFGIVQIYAFFAYIRSKSTDAQFNYLFRTIITFVAIAGISVILLAEFFGKIAPWTGRFYSLLDPSYAKNHIPIIASVSEHQPTTWSSFYLDTHISVFLFPAGLYFCFKNLNDANIFIILYAVTSIYFAGVMVRLMLVLAPVMCVISGIAASSIFESFLRNFSPSTSTGLEKKSKKHENGYSWKNEVATTVVFILTLFFINYTFHCTTITETAYSSPSIVLSARSGHGNPIIFDDFREAYYWLRMNTPPDSKIMSWWDYGYQITAMANRTVLVDNNTWNNTHISRVGQAMSSPEDKAYEIMQELDVDYVLVIFGGLIGYASDDINKFLWMIRIGGSTEKGKHIKEEDYYSATGEYRVDKEGSKTMLNSMMYKFSYYRFGDVYTEMDKPSGYDRVRGSEIGNKKIQFQHFEEAFTSEHWLDTSLVHLNEVVDERYKVKKLLGKGGFGAVYQVLDQNTNKMGAMKIEMSSQDFKSLKMEVLVLKELVANESRNCCDLFSVGNKPNYSYIVMTLVGPSLHSLAQSIGSKRLSLRSSIHLGIRCLRALEDLHFCGYVHRDVKPMNYAIGREPEYRRVFILDFGMCRKYVRDDGAHKRPRSECGFRGTLWYASPMSLSGQEQSRRDDLWSWYFTILELLTGTVPWQNVQIKRGASFAEKKQVFMEKKMEFIKNPADGLRGLPREFVAIMEYLATLQYFDCPNYGYIYQLIMTTFRRHSYDIDQPLDWEPTGQFHEETIMAPDHNMLPGNNTEHRAHFLQKFKLFGSFCTDDLKLFAERKARTSVLRHVQAPLWKGFRAKNIK</sequence>
<feature type="transmembrane region" description="Helical" evidence="31">
    <location>
        <begin position="2810"/>
        <end position="2830"/>
    </location>
</feature>
<dbReference type="SUPFAM" id="SSF64268">
    <property type="entry name" value="PX domain"/>
    <property type="match status" value="1"/>
</dbReference>
<dbReference type="InterPro" id="IPR032474">
    <property type="entry name" value="Argonaute_N"/>
</dbReference>
<evidence type="ECO:0000256" key="27">
    <source>
        <dbReference type="ARBA" id="ARBA00047364"/>
    </source>
</evidence>
<dbReference type="PROSITE" id="PS50195">
    <property type="entry name" value="PX"/>
    <property type="match status" value="1"/>
</dbReference>
<dbReference type="GO" id="GO:0018279">
    <property type="term" value="P:protein N-linked glycosylation via asparagine"/>
    <property type="evidence" value="ECO:0007669"/>
    <property type="project" value="TreeGrafter"/>
</dbReference>
<keyword evidence="15" id="KW-0256">Endoplasmic reticulum</keyword>
<dbReference type="Proteomes" id="UP000055024">
    <property type="component" value="Unassembled WGS sequence"/>
</dbReference>
<dbReference type="Gene3D" id="3.10.20.90">
    <property type="entry name" value="Phosphatidylinositol 3-kinase Catalytic Subunit, Chain A, domain 1"/>
    <property type="match status" value="1"/>
</dbReference>
<dbReference type="GO" id="GO:0005789">
    <property type="term" value="C:endoplasmic reticulum membrane"/>
    <property type="evidence" value="ECO:0007669"/>
    <property type="project" value="UniProtKB-SubCell"/>
</dbReference>
<dbReference type="EC" id="6.1.1.10" evidence="8"/>
<keyword evidence="20 31" id="KW-0472">Membrane</keyword>
<dbReference type="InterPro" id="IPR033911">
    <property type="entry name" value="MetRS_core"/>
</dbReference>
<dbReference type="GO" id="GO:0046872">
    <property type="term" value="F:metal ion binding"/>
    <property type="evidence" value="ECO:0007669"/>
    <property type="project" value="UniProtKB-KW"/>
</dbReference>
<dbReference type="InterPro" id="IPR029063">
    <property type="entry name" value="SAM-dependent_MTases_sf"/>
</dbReference>
<comment type="cofactor">
    <cofactor evidence="2">
        <name>Mg(2+)</name>
        <dbReference type="ChEBI" id="CHEBI:18420"/>
    </cofactor>
</comment>
<dbReference type="InterPro" id="IPR011993">
    <property type="entry name" value="PH-like_dom_sf"/>
</dbReference>
<dbReference type="EMBL" id="JYDP01000159">
    <property type="protein sequence ID" value="KRZ04636.1"/>
    <property type="molecule type" value="Genomic_DNA"/>
</dbReference>
<dbReference type="InterPro" id="IPR000719">
    <property type="entry name" value="Prot_kinase_dom"/>
</dbReference>
<organism evidence="36 37">
    <name type="scientific">Trichinella zimbabwensis</name>
    <dbReference type="NCBI Taxonomy" id="268475"/>
    <lineage>
        <taxon>Eukaryota</taxon>
        <taxon>Metazoa</taxon>
        <taxon>Ecdysozoa</taxon>
        <taxon>Nematoda</taxon>
        <taxon>Enoplea</taxon>
        <taxon>Dorylaimia</taxon>
        <taxon>Trichinellida</taxon>
        <taxon>Trichinellidae</taxon>
        <taxon>Trichinella</taxon>
    </lineage>
</organism>
<dbReference type="InterPro" id="IPR032472">
    <property type="entry name" value="ArgoL2"/>
</dbReference>
<dbReference type="UniPathway" id="UPA00378"/>
<evidence type="ECO:0000256" key="24">
    <source>
        <dbReference type="ARBA" id="ARBA00026124"/>
    </source>
</evidence>
<dbReference type="InterPro" id="IPR011009">
    <property type="entry name" value="Kinase-like_dom_sf"/>
</dbReference>
<dbReference type="PROSITE" id="PS50011">
    <property type="entry name" value="PROTEIN_KINASE_DOM"/>
    <property type="match status" value="1"/>
</dbReference>
<evidence type="ECO:0000256" key="25">
    <source>
        <dbReference type="ARBA" id="ARBA00030331"/>
    </source>
</evidence>
<dbReference type="Gene3D" id="2.30.29.30">
    <property type="entry name" value="Pleckstrin-homology domain (PH domain)/Phosphotyrosine-binding domain (PTB)"/>
    <property type="match status" value="1"/>
</dbReference>
<dbReference type="Gene3D" id="3.30.1520.10">
    <property type="entry name" value="Phox-like domain"/>
    <property type="match status" value="1"/>
</dbReference>
<comment type="caution">
    <text evidence="36">The sequence shown here is derived from an EMBL/GenBank/DDBJ whole genome shotgun (WGS) entry which is preliminary data.</text>
</comment>
<keyword evidence="16" id="KW-0067">ATP-binding</keyword>
<dbReference type="InterPro" id="IPR033379">
    <property type="entry name" value="Acid_Pase_AS"/>
</dbReference>
<dbReference type="PROSITE" id="PS50821">
    <property type="entry name" value="PAZ"/>
    <property type="match status" value="1"/>
</dbReference>
<dbReference type="InterPro" id="IPR036085">
    <property type="entry name" value="PAZ_dom_sf"/>
</dbReference>
<dbReference type="Pfam" id="PF16488">
    <property type="entry name" value="ArgoL2"/>
    <property type="match status" value="1"/>
</dbReference>
<comment type="pathway">
    <text evidence="4">Protein modification; protein glycosylation.</text>
</comment>
<keyword evidence="9" id="KW-0436">Ligase</keyword>
<feature type="transmembrane region" description="Helical" evidence="31">
    <location>
        <begin position="3028"/>
        <end position="3048"/>
    </location>
</feature>
<feature type="domain" description="PAZ" evidence="34">
    <location>
        <begin position="2113"/>
        <end position="2204"/>
    </location>
</feature>
<keyword evidence="14" id="KW-0547">Nucleotide-binding</keyword>
<keyword evidence="12 31" id="KW-0812">Transmembrane</keyword>
<feature type="transmembrane region" description="Helical" evidence="31">
    <location>
        <begin position="3185"/>
        <end position="3206"/>
    </location>
</feature>
<evidence type="ECO:0000256" key="3">
    <source>
        <dbReference type="ARBA" id="ARBA00004477"/>
    </source>
</evidence>
<evidence type="ECO:0000256" key="14">
    <source>
        <dbReference type="ARBA" id="ARBA00022741"/>
    </source>
</evidence>
<dbReference type="GO" id="GO:0005739">
    <property type="term" value="C:mitochondrion"/>
    <property type="evidence" value="ECO:0007669"/>
    <property type="project" value="UniProtKB-ARBA"/>
</dbReference>
<evidence type="ECO:0000313" key="36">
    <source>
        <dbReference type="EMBL" id="KRZ04636.1"/>
    </source>
</evidence>
<dbReference type="CDD" id="cd07061">
    <property type="entry name" value="HP_HAP_like"/>
    <property type="match status" value="1"/>
</dbReference>
<evidence type="ECO:0000256" key="13">
    <source>
        <dbReference type="ARBA" id="ARBA00022723"/>
    </source>
</evidence>
<dbReference type="Pfam" id="PF00069">
    <property type="entry name" value="Pkinase"/>
    <property type="match status" value="1"/>
</dbReference>
<evidence type="ECO:0000256" key="7">
    <source>
        <dbReference type="ARBA" id="ARBA00012605"/>
    </source>
</evidence>
<dbReference type="Gene3D" id="3.30.420.10">
    <property type="entry name" value="Ribonuclease H-like superfamily/Ribonuclease H"/>
    <property type="match status" value="1"/>
</dbReference>
<comment type="similarity">
    <text evidence="5">Belongs to the STT3 family.</text>
</comment>
<dbReference type="Gene3D" id="3.40.50.620">
    <property type="entry name" value="HUPs"/>
    <property type="match status" value="1"/>
</dbReference>
<dbReference type="InterPro" id="IPR003165">
    <property type="entry name" value="Piwi"/>
</dbReference>
<dbReference type="InterPro" id="IPR014811">
    <property type="entry name" value="ArgoL1"/>
</dbReference>
<dbReference type="Pfam" id="PF18116">
    <property type="entry name" value="SNX17_FERM_C"/>
    <property type="match status" value="1"/>
</dbReference>
<evidence type="ECO:0000256" key="8">
    <source>
        <dbReference type="ARBA" id="ARBA00012838"/>
    </source>
</evidence>
<dbReference type="PANTHER" id="PTHR13872:SF43">
    <property type="entry name" value="DOLICHYL-DIPHOSPHOOLIGOSACCHARIDE--PROTEIN GLYCOSYLTRANSFERASE SUBUNIT STT3A"/>
    <property type="match status" value="1"/>
</dbReference>
<dbReference type="InterPro" id="IPR013216">
    <property type="entry name" value="Methyltransf_11"/>
</dbReference>
<feature type="transmembrane region" description="Helical" evidence="31">
    <location>
        <begin position="3091"/>
        <end position="3110"/>
    </location>
</feature>
<feature type="region of interest" description="Disordered" evidence="30">
    <location>
        <begin position="1849"/>
        <end position="1905"/>
    </location>
</feature>
<dbReference type="EC" id="2.4.99.18" evidence="7"/>
<dbReference type="Gene3D" id="3.40.50.2300">
    <property type="match status" value="1"/>
</dbReference>
<comment type="subunit">
    <text evidence="29">Component of the oligosaccharyltransferase (OST) complex. There are 2 OST complexes, OST-A and OST-B, which contain STT3A or STT3B as catalytic subunit, respectively. OST-A and OST-B contain common core subunits RPN1, RPN2, OST48, OST4, DAD1 and TMEM258, and OST-A contains DC2/OSTC and KRTCAP2/KCP2 specific accessory subunits. OST-A complex assembly occurs through the formation of 3 subcomplexes. Subcomplex 1 contains RPN1 and TMEM258, subcomplex 2 contains the OST-A-specific subunits STT3A, DC2/OSTC, and KCP2 as well as the core subunit OST4, and subcomplex 3 contains RPN2, DAD1, and OST48. The OST-A complex can form stable complexes with the Sec61 complex or with both the Sec61 and TRAP complexes.</text>
</comment>
<dbReference type="CDD" id="cd13337">
    <property type="entry name" value="FERM-like_C_SNX17"/>
    <property type="match status" value="1"/>
</dbReference>
<dbReference type="InterPro" id="IPR003674">
    <property type="entry name" value="Oligo_trans_STT3"/>
</dbReference>
<gene>
    <name evidence="36" type="primary">AGO2</name>
    <name evidence="36" type="ORF">T11_3251</name>
</gene>
<dbReference type="SUPFAM" id="SSF47323">
    <property type="entry name" value="Anticodon-binding domain of a subclass of class I aminoacyl-tRNA synthetases"/>
    <property type="match status" value="1"/>
</dbReference>
<dbReference type="Pfam" id="PF16486">
    <property type="entry name" value="ArgoN"/>
    <property type="match status" value="1"/>
</dbReference>
<keyword evidence="13" id="KW-0479">Metal-binding</keyword>
<dbReference type="SUPFAM" id="SSF53254">
    <property type="entry name" value="Phosphoglycerate mutase-like"/>
    <property type="match status" value="1"/>
</dbReference>
<dbReference type="Pfam" id="PF08699">
    <property type="entry name" value="ArgoL1"/>
    <property type="match status" value="1"/>
</dbReference>
<feature type="transmembrane region" description="Helical" evidence="31">
    <location>
        <begin position="2995"/>
        <end position="3016"/>
    </location>
</feature>
<dbReference type="NCBIfam" id="TIGR00398">
    <property type="entry name" value="metG"/>
    <property type="match status" value="1"/>
</dbReference>
<dbReference type="GO" id="GO:0006431">
    <property type="term" value="P:methionyl-tRNA aminoacylation"/>
    <property type="evidence" value="ECO:0007669"/>
    <property type="project" value="InterPro"/>
</dbReference>
<evidence type="ECO:0000256" key="29">
    <source>
        <dbReference type="ARBA" id="ARBA00062993"/>
    </source>
</evidence>
<dbReference type="FunFam" id="2.170.220.10:FF:000001">
    <property type="entry name" value="methionine--tRNA ligase, mitochondrial"/>
    <property type="match status" value="1"/>
</dbReference>
<dbReference type="Gene3D" id="1.10.510.10">
    <property type="entry name" value="Transferase(Phosphotransferase) domain 1"/>
    <property type="match status" value="1"/>
</dbReference>
<comment type="subcellular location">
    <subcellularLocation>
        <location evidence="3">Endoplasmic reticulum membrane</location>
        <topology evidence="3">Multi-pass membrane protein</topology>
    </subcellularLocation>
</comment>
<keyword evidence="21" id="KW-0030">Aminoacyl-tRNA synthetase</keyword>
<dbReference type="OrthoDB" id="10252740at2759"/>
<dbReference type="GO" id="GO:0043687">
    <property type="term" value="P:post-translational protein modification"/>
    <property type="evidence" value="ECO:0007669"/>
    <property type="project" value="TreeGrafter"/>
</dbReference>
<dbReference type="GO" id="GO:0035091">
    <property type="term" value="F:phosphatidylinositol binding"/>
    <property type="evidence" value="ECO:0007669"/>
    <property type="project" value="InterPro"/>
</dbReference>
<dbReference type="Gene3D" id="1.10.730.10">
    <property type="entry name" value="Isoleucyl-tRNA Synthetase, Domain 1"/>
    <property type="match status" value="1"/>
</dbReference>
<feature type="transmembrane region" description="Helical" evidence="31">
    <location>
        <begin position="2963"/>
        <end position="2983"/>
    </location>
</feature>
<dbReference type="InterPro" id="IPR012337">
    <property type="entry name" value="RNaseH-like_sf"/>
</dbReference>
<dbReference type="SUPFAM" id="SSF101690">
    <property type="entry name" value="PAZ domain"/>
    <property type="match status" value="1"/>
</dbReference>
<evidence type="ECO:0000256" key="26">
    <source>
        <dbReference type="ARBA" id="ARBA00040922"/>
    </source>
</evidence>
<keyword evidence="17" id="KW-0460">Magnesium</keyword>
<accession>A0A0V1H291</accession>
<evidence type="ECO:0000259" key="35">
    <source>
        <dbReference type="PROSITE" id="PS50822"/>
    </source>
</evidence>
<dbReference type="InterPro" id="IPR045246">
    <property type="entry name" value="Piwi_ago-like"/>
</dbReference>
<keyword evidence="19 31" id="KW-1133">Transmembrane helix</keyword>
<dbReference type="Pfam" id="PF09334">
    <property type="entry name" value="tRNA-synt_1g"/>
    <property type="match status" value="1"/>
</dbReference>
<dbReference type="InterPro" id="IPR014758">
    <property type="entry name" value="Met-tRNA_synth"/>
</dbReference>
<dbReference type="Pfam" id="PF08241">
    <property type="entry name" value="Methyltransf_11"/>
    <property type="match status" value="1"/>
</dbReference>
<keyword evidence="18" id="KW-0648">Protein biosynthesis</keyword>
<dbReference type="InterPro" id="IPR037836">
    <property type="entry name" value="SNX17_FERM-like_dom"/>
</dbReference>
<dbReference type="PROSITE" id="PS50822">
    <property type="entry name" value="PIWI"/>
    <property type="match status" value="1"/>
</dbReference>
<comment type="catalytic activity">
    <reaction evidence="27">
        <text>tRNA(Met) + L-methionine + ATP = L-methionyl-tRNA(Met) + AMP + diphosphate</text>
        <dbReference type="Rhea" id="RHEA:13481"/>
        <dbReference type="Rhea" id="RHEA-COMP:9667"/>
        <dbReference type="Rhea" id="RHEA-COMP:9698"/>
        <dbReference type="ChEBI" id="CHEBI:30616"/>
        <dbReference type="ChEBI" id="CHEBI:33019"/>
        <dbReference type="ChEBI" id="CHEBI:57844"/>
        <dbReference type="ChEBI" id="CHEBI:78442"/>
        <dbReference type="ChEBI" id="CHEBI:78530"/>
        <dbReference type="ChEBI" id="CHEBI:456215"/>
        <dbReference type="EC" id="6.1.1.10"/>
    </reaction>
</comment>
<keyword evidence="11" id="KW-0808">Transferase</keyword>
<dbReference type="SMART" id="SM00220">
    <property type="entry name" value="S_TKc"/>
    <property type="match status" value="1"/>
</dbReference>
<evidence type="ECO:0000256" key="30">
    <source>
        <dbReference type="SAM" id="MobiDB-lite"/>
    </source>
</evidence>
<evidence type="ECO:0000256" key="9">
    <source>
        <dbReference type="ARBA" id="ARBA00022598"/>
    </source>
</evidence>
<feature type="domain" description="PX" evidence="33">
    <location>
        <begin position="1378"/>
        <end position="1489"/>
    </location>
</feature>
<evidence type="ECO:0000256" key="22">
    <source>
        <dbReference type="ARBA" id="ARBA00023180"/>
    </source>
</evidence>
<dbReference type="Pfam" id="PF00787">
    <property type="entry name" value="PX"/>
    <property type="match status" value="1"/>
</dbReference>
<dbReference type="Pfam" id="PF02170">
    <property type="entry name" value="PAZ"/>
    <property type="match status" value="1"/>
</dbReference>
<dbReference type="InterPro" id="IPR003100">
    <property type="entry name" value="PAZ_dom"/>
</dbReference>
<dbReference type="Gene3D" id="2.170.220.10">
    <property type="match status" value="1"/>
</dbReference>
<dbReference type="GO" id="GO:0004672">
    <property type="term" value="F:protein kinase activity"/>
    <property type="evidence" value="ECO:0007669"/>
    <property type="project" value="InterPro"/>
</dbReference>
<feature type="compositionally biased region" description="Low complexity" evidence="30">
    <location>
        <begin position="1849"/>
        <end position="1898"/>
    </location>
</feature>
<dbReference type="InterPro" id="IPR036871">
    <property type="entry name" value="PX_dom_sf"/>
</dbReference>
<dbReference type="InterPro" id="IPR014729">
    <property type="entry name" value="Rossmann-like_a/b/a_fold"/>
</dbReference>
<dbReference type="GO" id="GO:0004825">
    <property type="term" value="F:methionine-tRNA ligase activity"/>
    <property type="evidence" value="ECO:0007669"/>
    <property type="project" value="UniProtKB-EC"/>
</dbReference>
<evidence type="ECO:0000256" key="10">
    <source>
        <dbReference type="ARBA" id="ARBA00022676"/>
    </source>
</evidence>
<evidence type="ECO:0000256" key="11">
    <source>
        <dbReference type="ARBA" id="ARBA00022679"/>
    </source>
</evidence>
<dbReference type="InterPro" id="IPR040842">
    <property type="entry name" value="SNX17/31_FERM"/>
</dbReference>
<protein>
    <recommendedName>
        <fullName evidence="26">Dolichyl-diphosphooligosaccharide--protein glycosyltransferase subunit STT3A</fullName>
        <ecNumber evidence="7">2.4.99.18</ecNumber>
        <ecNumber evidence="8">6.1.1.10</ecNumber>
    </recommendedName>
    <alternativeName>
        <fullName evidence="24">Methionine--tRNA ligase, mitochondrial</fullName>
    </alternativeName>
    <alternativeName>
        <fullName evidence="25">Mitochondrial methionyl-tRNA synthetase</fullName>
    </alternativeName>
</protein>
<evidence type="ECO:0000256" key="31">
    <source>
        <dbReference type="SAM" id="Phobius"/>
    </source>
</evidence>
<dbReference type="PANTHER" id="PTHR13872">
    <property type="entry name" value="DOLICHYL-DIPHOSPHOOLIGOSACCHARIDE--PROTEIN GLYCOSYLTRANSFERASE SUBUNIT"/>
    <property type="match status" value="1"/>
</dbReference>
<dbReference type="SUPFAM" id="SSF52374">
    <property type="entry name" value="Nucleotidylyl transferase"/>
    <property type="match status" value="1"/>
</dbReference>
<dbReference type="CDD" id="cd00814">
    <property type="entry name" value="MetRS_core"/>
    <property type="match status" value="1"/>
</dbReference>
<dbReference type="PRINTS" id="PR01041">
    <property type="entry name" value="TRNASYNTHMET"/>
</dbReference>
<dbReference type="Gene3D" id="3.40.50.1240">
    <property type="entry name" value="Phosphoglycerate mutase-like"/>
    <property type="match status" value="1"/>
</dbReference>
<feature type="domain" description="Piwi" evidence="35">
    <location>
        <begin position="2408"/>
        <end position="2673"/>
    </location>
</feature>